<reference evidence="2" key="2">
    <citation type="journal article" date="2022" name="Res Sq">
        <title>Evolution of multicellular longitudinally dividing oral cavity symbionts (Neisseriaceae).</title>
        <authorList>
            <person name="Nyongesa S."/>
            <person name="Weber P."/>
            <person name="Bernet E."/>
            <person name="Pullido F."/>
            <person name="Nieckarz M."/>
            <person name="Delaby M."/>
            <person name="Nieves C."/>
            <person name="Viehboeck T."/>
            <person name="Krause N."/>
            <person name="Rivera-Millot A."/>
            <person name="Nakamura A."/>
            <person name="Vischer N."/>
            <person name="VanNieuwenhze M."/>
            <person name="Brun Y."/>
            <person name="Cava F."/>
            <person name="Bulgheresi S."/>
            <person name="Veyrier F."/>
        </authorList>
    </citation>
    <scope>NUCLEOTIDE SEQUENCE</scope>
    <source>
        <strain evidence="2">SAG 1488-6</strain>
    </source>
</reference>
<reference evidence="2" key="1">
    <citation type="submission" date="2021-12" db="EMBL/GenBank/DDBJ databases">
        <authorList>
            <person name="Veyrier F.J."/>
        </authorList>
    </citation>
    <scope>NUCLEOTIDE SEQUENCE</scope>
    <source>
        <strain evidence="2">SAG 1488-6</strain>
    </source>
</reference>
<organism evidence="2 3">
    <name type="scientific">Vitreoscilla stercoraria</name>
    <dbReference type="NCBI Taxonomy" id="61"/>
    <lineage>
        <taxon>Bacteria</taxon>
        <taxon>Pseudomonadati</taxon>
        <taxon>Pseudomonadota</taxon>
        <taxon>Betaproteobacteria</taxon>
        <taxon>Neisseriales</taxon>
        <taxon>Neisseriaceae</taxon>
        <taxon>Vitreoscilla</taxon>
    </lineage>
</organism>
<feature type="transmembrane region" description="Helical" evidence="1">
    <location>
        <begin position="64"/>
        <end position="81"/>
    </location>
</feature>
<keyword evidence="1" id="KW-0472">Membrane</keyword>
<dbReference type="Proteomes" id="UP000832034">
    <property type="component" value="Chromosome"/>
</dbReference>
<dbReference type="NCBIfam" id="NF037970">
    <property type="entry name" value="vanZ_1"/>
    <property type="match status" value="1"/>
</dbReference>
<sequence length="125" mass="14547">MNRFVMFAIAWFILTAYGLFVRPPHLDIVPLFLHFDKFVHFSLFFGQFWLIVRAYSAQNRPMPILFWCMIAIVWAIVSELIQSQLPSRSADVFDALADILGAFCALAIGYILNQHRQRLMKEPQP</sequence>
<keyword evidence="3" id="KW-1185">Reference proteome</keyword>
<gene>
    <name evidence="2" type="ORF">LVJ81_07610</name>
</gene>
<feature type="transmembrane region" description="Helical" evidence="1">
    <location>
        <begin position="28"/>
        <end position="52"/>
    </location>
</feature>
<dbReference type="EMBL" id="CP091512">
    <property type="protein sequence ID" value="UOO91532.1"/>
    <property type="molecule type" value="Genomic_DNA"/>
</dbReference>
<keyword evidence="1" id="KW-1133">Transmembrane helix</keyword>
<dbReference type="PANTHER" id="PTHR28008:SF1">
    <property type="entry name" value="DOMAIN PROTEIN, PUTATIVE (AFU_ORTHOLOGUE AFUA_3G10980)-RELATED"/>
    <property type="match status" value="1"/>
</dbReference>
<dbReference type="PANTHER" id="PTHR28008">
    <property type="entry name" value="DOMAIN PROTEIN, PUTATIVE (AFU_ORTHOLOGUE AFUA_3G10980)-RELATED"/>
    <property type="match status" value="1"/>
</dbReference>
<evidence type="ECO:0000256" key="1">
    <source>
        <dbReference type="SAM" id="Phobius"/>
    </source>
</evidence>
<dbReference type="RefSeq" id="WP_019959008.1">
    <property type="nucleotide sequence ID" value="NZ_CP091512.1"/>
</dbReference>
<evidence type="ECO:0000313" key="2">
    <source>
        <dbReference type="EMBL" id="UOO91532.1"/>
    </source>
</evidence>
<protein>
    <submittedName>
        <fullName evidence="2">VanZ family protein</fullName>
    </submittedName>
</protein>
<proteinExistence type="predicted"/>
<keyword evidence="1" id="KW-0812">Transmembrane</keyword>
<accession>A0ABY4E7U9</accession>
<feature type="transmembrane region" description="Helical" evidence="1">
    <location>
        <begin position="93"/>
        <end position="112"/>
    </location>
</feature>
<name>A0ABY4E7U9_VITST</name>
<evidence type="ECO:0000313" key="3">
    <source>
        <dbReference type="Proteomes" id="UP000832034"/>
    </source>
</evidence>